<evidence type="ECO:0000313" key="5">
    <source>
        <dbReference type="EMBL" id="MFI7585642.1"/>
    </source>
</evidence>
<reference evidence="5 6" key="1">
    <citation type="submission" date="2024-10" db="EMBL/GenBank/DDBJ databases">
        <title>The Natural Products Discovery Center: Release of the First 8490 Sequenced Strains for Exploring Actinobacteria Biosynthetic Diversity.</title>
        <authorList>
            <person name="Kalkreuter E."/>
            <person name="Kautsar S.A."/>
            <person name="Yang D."/>
            <person name="Bader C.D."/>
            <person name="Teijaro C.N."/>
            <person name="Fluegel L."/>
            <person name="Davis C.M."/>
            <person name="Simpson J.R."/>
            <person name="Lauterbach L."/>
            <person name="Steele A.D."/>
            <person name="Gui C."/>
            <person name="Meng S."/>
            <person name="Li G."/>
            <person name="Viehrig K."/>
            <person name="Ye F."/>
            <person name="Su P."/>
            <person name="Kiefer A.F."/>
            <person name="Nichols A."/>
            <person name="Cepeda A.J."/>
            <person name="Yan W."/>
            <person name="Fan B."/>
            <person name="Jiang Y."/>
            <person name="Adhikari A."/>
            <person name="Zheng C.-J."/>
            <person name="Schuster L."/>
            <person name="Cowan T.M."/>
            <person name="Smanski M.J."/>
            <person name="Chevrette M.G."/>
            <person name="De Carvalho L.P.S."/>
            <person name="Shen B."/>
        </authorList>
    </citation>
    <scope>NUCLEOTIDE SEQUENCE [LARGE SCALE GENOMIC DNA]</scope>
    <source>
        <strain evidence="5 6">NPDC049639</strain>
    </source>
</reference>
<proteinExistence type="inferred from homology"/>
<evidence type="ECO:0000256" key="2">
    <source>
        <dbReference type="ARBA" id="ARBA00023002"/>
    </source>
</evidence>
<dbReference type="Gene3D" id="3.30.360.10">
    <property type="entry name" value="Dihydrodipicolinate Reductase, domain 2"/>
    <property type="match status" value="1"/>
</dbReference>
<evidence type="ECO:0000313" key="6">
    <source>
        <dbReference type="Proteomes" id="UP001612915"/>
    </source>
</evidence>
<dbReference type="Gene3D" id="3.40.50.720">
    <property type="entry name" value="NAD(P)-binding Rossmann-like Domain"/>
    <property type="match status" value="1"/>
</dbReference>
<dbReference type="Pfam" id="PF01408">
    <property type="entry name" value="GFO_IDH_MocA"/>
    <property type="match status" value="1"/>
</dbReference>
<dbReference type="InterPro" id="IPR050984">
    <property type="entry name" value="Gfo/Idh/MocA_domain"/>
</dbReference>
<evidence type="ECO:0000259" key="4">
    <source>
        <dbReference type="Pfam" id="PF22725"/>
    </source>
</evidence>
<sequence>MTEIRWGVLGTGNIGTRFVADLAQLEDATVHAIASRDATRAEEIAQQYGVTRAYGDYRALCEDPEVDAVYVASPHPFHLEHALLAIEAGKAVLVEKPFTMTGSQARTLVDAARAADVFCMEAMWTRFLPTMVELRRLLGEGVLGEVRALYADHGQWFASDPEHRLFAPDLGGGALLDLGVYPVSFASMVLGPPAQVQAAATPAFTGVDLTTSALLTYATGAHAVLTCTSGARTPVTAWVAGDEGRVEIDRTWYAGGGFTVIPRDGEPWRYDGPPVTGPGAGGREAKGLRFQAAEVGRCVAAGLRESPVLPLAETIAVMDTLDAISATAAPKP</sequence>
<feature type="domain" description="GFO/IDH/MocA-like oxidoreductase" evidence="4">
    <location>
        <begin position="132"/>
        <end position="247"/>
    </location>
</feature>
<dbReference type="PANTHER" id="PTHR22604:SF105">
    <property type="entry name" value="TRANS-1,2-DIHYDROBENZENE-1,2-DIOL DEHYDROGENASE"/>
    <property type="match status" value="1"/>
</dbReference>
<dbReference type="PANTHER" id="PTHR22604">
    <property type="entry name" value="OXIDOREDUCTASES"/>
    <property type="match status" value="1"/>
</dbReference>
<organism evidence="5 6">
    <name type="scientific">Spongisporangium articulatum</name>
    <dbReference type="NCBI Taxonomy" id="3362603"/>
    <lineage>
        <taxon>Bacteria</taxon>
        <taxon>Bacillati</taxon>
        <taxon>Actinomycetota</taxon>
        <taxon>Actinomycetes</taxon>
        <taxon>Kineosporiales</taxon>
        <taxon>Kineosporiaceae</taxon>
        <taxon>Spongisporangium</taxon>
    </lineage>
</organism>
<feature type="domain" description="Gfo/Idh/MocA-like oxidoreductase N-terminal" evidence="3">
    <location>
        <begin position="4"/>
        <end position="120"/>
    </location>
</feature>
<comment type="similarity">
    <text evidence="1">Belongs to the Gfo/Idh/MocA family.</text>
</comment>
<keyword evidence="2" id="KW-0560">Oxidoreductase</keyword>
<dbReference type="InterPro" id="IPR000683">
    <property type="entry name" value="Gfo/Idh/MocA-like_OxRdtase_N"/>
</dbReference>
<keyword evidence="6" id="KW-1185">Reference proteome</keyword>
<dbReference type="InterPro" id="IPR055170">
    <property type="entry name" value="GFO_IDH_MocA-like_dom"/>
</dbReference>
<dbReference type="SUPFAM" id="SSF51735">
    <property type="entry name" value="NAD(P)-binding Rossmann-fold domains"/>
    <property type="match status" value="1"/>
</dbReference>
<comment type="caution">
    <text evidence="5">The sequence shown here is derived from an EMBL/GenBank/DDBJ whole genome shotgun (WGS) entry which is preliminary data.</text>
</comment>
<accession>A0ABW8AH17</accession>
<dbReference type="SUPFAM" id="SSF55347">
    <property type="entry name" value="Glyceraldehyde-3-phosphate dehydrogenase-like, C-terminal domain"/>
    <property type="match status" value="1"/>
</dbReference>
<evidence type="ECO:0000256" key="1">
    <source>
        <dbReference type="ARBA" id="ARBA00010928"/>
    </source>
</evidence>
<evidence type="ECO:0000259" key="3">
    <source>
        <dbReference type="Pfam" id="PF01408"/>
    </source>
</evidence>
<protein>
    <submittedName>
        <fullName evidence="5">Gfo/Idh/MocA family protein</fullName>
    </submittedName>
</protein>
<dbReference type="Pfam" id="PF22725">
    <property type="entry name" value="GFO_IDH_MocA_C3"/>
    <property type="match status" value="1"/>
</dbReference>
<gene>
    <name evidence="5" type="ORF">ACIB24_01040</name>
</gene>
<dbReference type="EMBL" id="JBITLV010000001">
    <property type="protein sequence ID" value="MFI7585642.1"/>
    <property type="molecule type" value="Genomic_DNA"/>
</dbReference>
<dbReference type="Proteomes" id="UP001612915">
    <property type="component" value="Unassembled WGS sequence"/>
</dbReference>
<name>A0ABW8AH17_9ACTN</name>
<dbReference type="RefSeq" id="WP_398273876.1">
    <property type="nucleotide sequence ID" value="NZ_JBITLV010000001.1"/>
</dbReference>
<dbReference type="InterPro" id="IPR036291">
    <property type="entry name" value="NAD(P)-bd_dom_sf"/>
</dbReference>